<protein>
    <submittedName>
        <fullName evidence="1">Uncharacterized protein</fullName>
    </submittedName>
</protein>
<evidence type="ECO:0000313" key="2">
    <source>
        <dbReference type="Proteomes" id="UP000325116"/>
    </source>
</evidence>
<proteinExistence type="predicted"/>
<dbReference type="Proteomes" id="UP000325116">
    <property type="component" value="Unassembled WGS sequence"/>
</dbReference>
<accession>A0A5C8CCY8</accession>
<dbReference type="EMBL" id="SAXT01000008">
    <property type="protein sequence ID" value="TXJ10917.1"/>
    <property type="molecule type" value="Genomic_DNA"/>
</dbReference>
<comment type="caution">
    <text evidence="1">The sequence shown here is derived from an EMBL/GenBank/DDBJ whole genome shotgun (WGS) entry which is preliminary data.</text>
</comment>
<dbReference type="AlphaFoldDB" id="A0A5C8CCY8"/>
<name>A0A5C8CCY8_9SPIR</name>
<evidence type="ECO:0000313" key="1">
    <source>
        <dbReference type="EMBL" id="TXJ10917.1"/>
    </source>
</evidence>
<organism evidence="1 2">
    <name type="scientific">Brachyspira aalborgi</name>
    <dbReference type="NCBI Taxonomy" id="29522"/>
    <lineage>
        <taxon>Bacteria</taxon>
        <taxon>Pseudomonadati</taxon>
        <taxon>Spirochaetota</taxon>
        <taxon>Spirochaetia</taxon>
        <taxon>Brachyspirales</taxon>
        <taxon>Brachyspiraceae</taxon>
        <taxon>Brachyspira</taxon>
    </lineage>
</organism>
<dbReference type="RefSeq" id="WP_147759159.1">
    <property type="nucleotide sequence ID" value="NZ_SAXT01000008.1"/>
</dbReference>
<sequence length="76" mass="9161">MTEKQKIRNQYKVSHNNSYTKLLNECKKYKENPENIIGIIGYYSDKARAKCRIEYMKNDKPTIFNKIIKFIKEIKL</sequence>
<gene>
    <name evidence="1" type="ORF">EPJ80_11915</name>
</gene>
<reference evidence="1 2" key="1">
    <citation type="journal article" date="1992" name="Lakartidningen">
        <title>[Penicillin V and not amoxicillin is the first choice preparation in acute otitis].</title>
        <authorList>
            <person name="Kamme C."/>
            <person name="Lundgren K."/>
            <person name="Prellner K."/>
        </authorList>
    </citation>
    <scope>NUCLEOTIDE SEQUENCE [LARGE SCALE GENOMIC DNA]</scope>
    <source>
        <strain evidence="1 2">W1</strain>
    </source>
</reference>